<evidence type="ECO:0000313" key="3">
    <source>
        <dbReference type="Proteomes" id="UP000468766"/>
    </source>
</evidence>
<protein>
    <submittedName>
        <fullName evidence="2">ComF family protein</fullName>
    </submittedName>
</protein>
<dbReference type="PANTHER" id="PTHR47505">
    <property type="entry name" value="DNA UTILIZATION PROTEIN YHGH"/>
    <property type="match status" value="1"/>
</dbReference>
<reference evidence="2 3" key="1">
    <citation type="submission" date="2019-10" db="EMBL/GenBank/DDBJ databases">
        <title>Whole-genome sequence of the extremophile Heliorestis acidaminivorans DSM 24790.</title>
        <authorList>
            <person name="Kyndt J.A."/>
            <person name="Meyer T.E."/>
        </authorList>
    </citation>
    <scope>NUCLEOTIDE SEQUENCE [LARGE SCALE GENOMIC DNA]</scope>
    <source>
        <strain evidence="2 3">DSM 24790</strain>
    </source>
</reference>
<dbReference type="Proteomes" id="UP000468766">
    <property type="component" value="Unassembled WGS sequence"/>
</dbReference>
<organism evidence="2 3">
    <name type="scientific">Heliorestis acidaminivorans</name>
    <dbReference type="NCBI Taxonomy" id="553427"/>
    <lineage>
        <taxon>Bacteria</taxon>
        <taxon>Bacillati</taxon>
        <taxon>Bacillota</taxon>
        <taxon>Clostridia</taxon>
        <taxon>Eubacteriales</taxon>
        <taxon>Heliobacteriaceae</taxon>
        <taxon>Heliorestis</taxon>
    </lineage>
</organism>
<dbReference type="InterPro" id="IPR029057">
    <property type="entry name" value="PRTase-like"/>
</dbReference>
<comment type="caution">
    <text evidence="2">The sequence shown here is derived from an EMBL/GenBank/DDBJ whole genome shotgun (WGS) entry which is preliminary data.</text>
</comment>
<name>A0A6I0F487_9FIRM</name>
<keyword evidence="3" id="KW-1185">Reference proteome</keyword>
<dbReference type="SUPFAM" id="SSF53271">
    <property type="entry name" value="PRTase-like"/>
    <property type="match status" value="1"/>
</dbReference>
<dbReference type="InterPro" id="IPR000836">
    <property type="entry name" value="PRTase_dom"/>
</dbReference>
<evidence type="ECO:0000256" key="1">
    <source>
        <dbReference type="ARBA" id="ARBA00008007"/>
    </source>
</evidence>
<comment type="similarity">
    <text evidence="1">Belongs to the ComF/GntX family.</text>
</comment>
<dbReference type="Gene3D" id="3.40.50.2020">
    <property type="match status" value="1"/>
</dbReference>
<dbReference type="AlphaFoldDB" id="A0A6I0F487"/>
<sequence length="278" mass="31274">MLQQIWTEMKETFFPTWQDCPFCQNPLGQSGKSWGRSGLCRNCIQEIEALELDLVQCQRCSKYLRLPKEFLESRKLKDLRLPREHICENCSEQEPLFQGAWNIGPYEGLLRQAIHDLKYKGRRNVAVPLGKMMAQQIWLYGPNSSLMNPWGDLYGAVLIPIPLHADKLYSRNFNQSYLLAKSIAEETALPVADVLVRKGDTETQAHLGRYERLRNLEGQFELAQGAVLLNKAGQQAKVAILVDDVYTTGATVTEATKVLRQSGVDSVYVVTASAGIGV</sequence>
<gene>
    <name evidence="2" type="ORF">F9B85_03200</name>
</gene>
<dbReference type="RefSeq" id="WP_151618507.1">
    <property type="nucleotide sequence ID" value="NZ_WBXO01000002.1"/>
</dbReference>
<dbReference type="OrthoDB" id="9779910at2"/>
<dbReference type="InterPro" id="IPR051910">
    <property type="entry name" value="ComF/GntX_DNA_util-trans"/>
</dbReference>
<evidence type="ECO:0000313" key="2">
    <source>
        <dbReference type="EMBL" id="KAB2953642.1"/>
    </source>
</evidence>
<dbReference type="CDD" id="cd06223">
    <property type="entry name" value="PRTases_typeI"/>
    <property type="match status" value="1"/>
</dbReference>
<dbReference type="PANTHER" id="PTHR47505:SF1">
    <property type="entry name" value="DNA UTILIZATION PROTEIN YHGH"/>
    <property type="match status" value="1"/>
</dbReference>
<proteinExistence type="inferred from homology"/>
<dbReference type="EMBL" id="WBXO01000002">
    <property type="protein sequence ID" value="KAB2953642.1"/>
    <property type="molecule type" value="Genomic_DNA"/>
</dbReference>
<accession>A0A6I0F487</accession>